<keyword evidence="9 11" id="KW-0057">Aromatic amino acid biosynthesis</keyword>
<keyword evidence="11" id="KW-0963">Cytoplasm</keyword>
<feature type="binding site" evidence="11">
    <location>
        <position position="78"/>
    </location>
    <ligand>
        <name>substrate</name>
    </ligand>
</feature>
<dbReference type="RefSeq" id="WP_132708727.1">
    <property type="nucleotide sequence ID" value="NZ_JACIGF010000007.1"/>
</dbReference>
<dbReference type="GO" id="GO:0000287">
    <property type="term" value="F:magnesium ion binding"/>
    <property type="evidence" value="ECO:0007669"/>
    <property type="project" value="UniProtKB-UniRule"/>
</dbReference>
<evidence type="ECO:0000256" key="5">
    <source>
        <dbReference type="ARBA" id="ARBA00022679"/>
    </source>
</evidence>
<dbReference type="OrthoDB" id="9800332at2"/>
<dbReference type="EMBL" id="SLXO01000007">
    <property type="protein sequence ID" value="TCP33443.1"/>
    <property type="molecule type" value="Genomic_DNA"/>
</dbReference>
<sequence>MTDPEDPELIDTAPVVRDGALDRPIALVGMMGSGKSTVGRRLARRLALPFVDSDQEVETAAGCPVSEVFERFGEAAFRQGEYKVLARLLDGRRKVIATGGGAFAEPGTRDLLRARAVTVWLKADLDTLVARTARRDTRPLLRGPDPRAKLAQLLDRRTPDYAQADIHVVSADGPHGRVVDAIIDALTAHLEENTAS</sequence>
<name>A0A4R2PDX4_RHOSA</name>
<evidence type="ECO:0000256" key="10">
    <source>
        <dbReference type="ARBA" id="ARBA00048567"/>
    </source>
</evidence>
<dbReference type="PRINTS" id="PR01100">
    <property type="entry name" value="SHIKIMTKNASE"/>
</dbReference>
<evidence type="ECO:0000256" key="1">
    <source>
        <dbReference type="ARBA" id="ARBA00004842"/>
    </source>
</evidence>
<dbReference type="AlphaFoldDB" id="A0A4R2PDX4"/>
<dbReference type="PROSITE" id="PS01128">
    <property type="entry name" value="SHIKIMATE_KINASE"/>
    <property type="match status" value="1"/>
</dbReference>
<dbReference type="InterPro" id="IPR023000">
    <property type="entry name" value="Shikimate_kinase_CS"/>
</dbReference>
<evidence type="ECO:0000256" key="2">
    <source>
        <dbReference type="ARBA" id="ARBA00006997"/>
    </source>
</evidence>
<dbReference type="CDD" id="cd00464">
    <property type="entry name" value="SK"/>
    <property type="match status" value="1"/>
</dbReference>
<evidence type="ECO:0000256" key="3">
    <source>
        <dbReference type="ARBA" id="ARBA00012154"/>
    </source>
</evidence>
<keyword evidence="13" id="KW-1185">Reference proteome</keyword>
<dbReference type="InterPro" id="IPR027417">
    <property type="entry name" value="P-loop_NTPase"/>
</dbReference>
<keyword evidence="6 11" id="KW-0547">Nucleotide-binding</keyword>
<dbReference type="GO" id="GO:0008652">
    <property type="term" value="P:amino acid biosynthetic process"/>
    <property type="evidence" value="ECO:0007669"/>
    <property type="project" value="UniProtKB-KW"/>
</dbReference>
<comment type="similarity">
    <text evidence="2 11">Belongs to the shikimate kinase family.</text>
</comment>
<comment type="caution">
    <text evidence="12">The sequence shown here is derived from an EMBL/GenBank/DDBJ whole genome shotgun (WGS) entry which is preliminary data.</text>
</comment>
<evidence type="ECO:0000313" key="12">
    <source>
        <dbReference type="EMBL" id="TCP33443.1"/>
    </source>
</evidence>
<feature type="binding site" evidence="11">
    <location>
        <begin position="32"/>
        <end position="37"/>
    </location>
    <ligand>
        <name>ATP</name>
        <dbReference type="ChEBI" id="CHEBI:30616"/>
    </ligand>
</feature>
<reference evidence="12 13" key="1">
    <citation type="submission" date="2019-03" db="EMBL/GenBank/DDBJ databases">
        <title>Genomic Encyclopedia of Type Strains, Phase IV (KMG-IV): sequencing the most valuable type-strain genomes for metagenomic binning, comparative biology and taxonomic classification.</title>
        <authorList>
            <person name="Goeker M."/>
        </authorList>
    </citation>
    <scope>NUCLEOTIDE SEQUENCE [LARGE SCALE GENOMIC DNA]</scope>
    <source>
        <strain evidence="12 13">DSM 2132</strain>
    </source>
</reference>
<evidence type="ECO:0000256" key="11">
    <source>
        <dbReference type="HAMAP-Rule" id="MF_00109"/>
    </source>
</evidence>
<comment type="caution">
    <text evidence="11">Lacks conserved residue(s) required for the propagation of feature annotation.</text>
</comment>
<comment type="subunit">
    <text evidence="11">Monomer.</text>
</comment>
<keyword evidence="4 11" id="KW-0028">Amino-acid biosynthesis</keyword>
<feature type="binding site" evidence="11">
    <location>
        <position position="138"/>
    </location>
    <ligand>
        <name>ATP</name>
        <dbReference type="ChEBI" id="CHEBI:30616"/>
    </ligand>
</feature>
<evidence type="ECO:0000313" key="13">
    <source>
        <dbReference type="Proteomes" id="UP000295399"/>
    </source>
</evidence>
<evidence type="ECO:0000256" key="6">
    <source>
        <dbReference type="ARBA" id="ARBA00022741"/>
    </source>
</evidence>
<feature type="binding site" evidence="11">
    <location>
        <position position="100"/>
    </location>
    <ligand>
        <name>substrate</name>
    </ligand>
</feature>
<dbReference type="InterPro" id="IPR031322">
    <property type="entry name" value="Shikimate/glucono_kinase"/>
</dbReference>
<protein>
    <recommendedName>
        <fullName evidence="3 11">Shikimate kinase</fullName>
        <shortName evidence="11">SK</shortName>
        <ecNumber evidence="3 11">2.7.1.71</ecNumber>
    </recommendedName>
</protein>
<dbReference type="NCBIfam" id="NF010552">
    <property type="entry name" value="PRK13946.1"/>
    <property type="match status" value="1"/>
</dbReference>
<dbReference type="Pfam" id="PF01202">
    <property type="entry name" value="SKI"/>
    <property type="match status" value="1"/>
</dbReference>
<dbReference type="SUPFAM" id="SSF52540">
    <property type="entry name" value="P-loop containing nucleoside triphosphate hydrolases"/>
    <property type="match status" value="1"/>
</dbReference>
<comment type="subcellular location">
    <subcellularLocation>
        <location evidence="11">Cytoplasm</location>
    </subcellularLocation>
</comment>
<evidence type="ECO:0000256" key="8">
    <source>
        <dbReference type="ARBA" id="ARBA00022840"/>
    </source>
</evidence>
<dbReference type="UniPathway" id="UPA00053">
    <property type="reaction ID" value="UER00088"/>
</dbReference>
<evidence type="ECO:0000256" key="4">
    <source>
        <dbReference type="ARBA" id="ARBA00022605"/>
    </source>
</evidence>
<dbReference type="PANTHER" id="PTHR21087:SF16">
    <property type="entry name" value="SHIKIMATE KINASE 1, CHLOROPLASTIC"/>
    <property type="match status" value="1"/>
</dbReference>
<keyword evidence="7 11" id="KW-0418">Kinase</keyword>
<comment type="catalytic activity">
    <reaction evidence="10 11">
        <text>shikimate + ATP = 3-phosphoshikimate + ADP + H(+)</text>
        <dbReference type="Rhea" id="RHEA:13121"/>
        <dbReference type="ChEBI" id="CHEBI:15378"/>
        <dbReference type="ChEBI" id="CHEBI:30616"/>
        <dbReference type="ChEBI" id="CHEBI:36208"/>
        <dbReference type="ChEBI" id="CHEBI:145989"/>
        <dbReference type="ChEBI" id="CHEBI:456216"/>
        <dbReference type="EC" id="2.7.1.71"/>
    </reaction>
</comment>
<keyword evidence="11" id="KW-0460">Magnesium</keyword>
<dbReference type="GO" id="GO:0005829">
    <property type="term" value="C:cytosol"/>
    <property type="evidence" value="ECO:0007669"/>
    <property type="project" value="TreeGrafter"/>
</dbReference>
<dbReference type="FunCoup" id="A0A4R2PDX4">
    <property type="interactions" value="524"/>
</dbReference>
<dbReference type="EC" id="2.7.1.71" evidence="3 11"/>
<dbReference type="HAMAP" id="MF_00109">
    <property type="entry name" value="Shikimate_kinase"/>
    <property type="match status" value="1"/>
</dbReference>
<keyword evidence="8 11" id="KW-0067">ATP-binding</keyword>
<evidence type="ECO:0000256" key="7">
    <source>
        <dbReference type="ARBA" id="ARBA00022777"/>
    </source>
</evidence>
<comment type="function">
    <text evidence="11">Catalyzes the specific phosphorylation of the 3-hydroxyl group of shikimic acid using ATP as a cosubstrate.</text>
</comment>
<proteinExistence type="inferred from homology"/>
<dbReference type="PANTHER" id="PTHR21087">
    <property type="entry name" value="SHIKIMATE KINASE"/>
    <property type="match status" value="1"/>
</dbReference>
<dbReference type="InterPro" id="IPR000623">
    <property type="entry name" value="Shikimate_kinase/TSH1"/>
</dbReference>
<comment type="pathway">
    <text evidence="1 11">Metabolic intermediate biosynthesis; chorismate biosynthesis; chorismate from D-erythrose 4-phosphate and phosphoenolpyruvate: step 5/7.</text>
</comment>
<feature type="binding site" evidence="11">
    <location>
        <position position="157"/>
    </location>
    <ligand>
        <name>substrate</name>
    </ligand>
</feature>
<accession>A0A4R2PDX4</accession>
<dbReference type="InParanoid" id="A0A4R2PDX4"/>
<organism evidence="12 13">
    <name type="scientific">Rhodothalassium salexigens DSM 2132</name>
    <dbReference type="NCBI Taxonomy" id="1188247"/>
    <lineage>
        <taxon>Bacteria</taxon>
        <taxon>Pseudomonadati</taxon>
        <taxon>Pseudomonadota</taxon>
        <taxon>Alphaproteobacteria</taxon>
        <taxon>Rhodothalassiales</taxon>
        <taxon>Rhodothalassiaceae</taxon>
        <taxon>Rhodothalassium</taxon>
    </lineage>
</organism>
<comment type="cofactor">
    <cofactor evidence="11">
        <name>Mg(2+)</name>
        <dbReference type="ChEBI" id="CHEBI:18420"/>
    </cofactor>
    <text evidence="11">Binds 1 Mg(2+) ion per subunit.</text>
</comment>
<keyword evidence="5 11" id="KW-0808">Transferase</keyword>
<feature type="binding site" evidence="11">
    <location>
        <position position="36"/>
    </location>
    <ligand>
        <name>Mg(2+)</name>
        <dbReference type="ChEBI" id="CHEBI:18420"/>
    </ligand>
</feature>
<gene>
    <name evidence="11" type="primary">aroK</name>
    <name evidence="12" type="ORF">EV659_10753</name>
</gene>
<dbReference type="GO" id="GO:0009423">
    <property type="term" value="P:chorismate biosynthetic process"/>
    <property type="evidence" value="ECO:0007669"/>
    <property type="project" value="UniProtKB-UniRule"/>
</dbReference>
<dbReference type="GO" id="GO:0009073">
    <property type="term" value="P:aromatic amino acid family biosynthetic process"/>
    <property type="evidence" value="ECO:0007669"/>
    <property type="project" value="UniProtKB-KW"/>
</dbReference>
<evidence type="ECO:0000256" key="9">
    <source>
        <dbReference type="ARBA" id="ARBA00023141"/>
    </source>
</evidence>
<dbReference type="Gene3D" id="3.40.50.300">
    <property type="entry name" value="P-loop containing nucleotide triphosphate hydrolases"/>
    <property type="match status" value="1"/>
</dbReference>
<dbReference type="GO" id="GO:0004765">
    <property type="term" value="F:shikimate kinase activity"/>
    <property type="evidence" value="ECO:0007669"/>
    <property type="project" value="UniProtKB-UniRule"/>
</dbReference>
<keyword evidence="11" id="KW-0479">Metal-binding</keyword>
<feature type="binding site" evidence="11">
    <location>
        <position position="54"/>
    </location>
    <ligand>
        <name>substrate</name>
    </ligand>
</feature>
<dbReference type="Proteomes" id="UP000295399">
    <property type="component" value="Unassembled WGS sequence"/>
</dbReference>
<dbReference type="GO" id="GO:0005524">
    <property type="term" value="F:ATP binding"/>
    <property type="evidence" value="ECO:0007669"/>
    <property type="project" value="UniProtKB-UniRule"/>
</dbReference>